<evidence type="ECO:0000313" key="12">
    <source>
        <dbReference type="Proteomes" id="UP000179454"/>
    </source>
</evidence>
<evidence type="ECO:0000256" key="6">
    <source>
        <dbReference type="ARBA" id="ARBA00022723"/>
    </source>
</evidence>
<proteinExistence type="inferred from homology"/>
<dbReference type="GO" id="GO:0008987">
    <property type="term" value="F:quinolinate synthetase A activity"/>
    <property type="evidence" value="ECO:0007669"/>
    <property type="project" value="UniProtKB-UniRule"/>
</dbReference>
<feature type="binding site" evidence="9">
    <location>
        <position position="238"/>
    </location>
    <ligand>
        <name>iminosuccinate</name>
        <dbReference type="ChEBI" id="CHEBI:77875"/>
    </ligand>
</feature>
<keyword evidence="6 9" id="KW-0479">Metal-binding</keyword>
<dbReference type="Gene3D" id="3.40.50.10800">
    <property type="entry name" value="NadA-like"/>
    <property type="match status" value="3"/>
</dbReference>
<dbReference type="Proteomes" id="UP000179454">
    <property type="component" value="Unassembled WGS sequence"/>
</dbReference>
<evidence type="ECO:0000256" key="7">
    <source>
        <dbReference type="ARBA" id="ARBA00023004"/>
    </source>
</evidence>
<evidence type="ECO:0000256" key="1">
    <source>
        <dbReference type="ARBA" id="ARBA00005065"/>
    </source>
</evidence>
<reference evidence="12 13" key="1">
    <citation type="submission" date="2019-11" db="EMBL/GenBank/DDBJ databases">
        <title>Whole-genome sequencing of Allorhizobium vitis.</title>
        <authorList>
            <person name="Gan H.M."/>
            <person name="Savka M.A."/>
        </authorList>
    </citation>
    <scope>NUCLEOTIDE SEQUENCE [LARGE SCALE GENOMIC DNA]</scope>
    <source>
        <strain evidence="11 13">RF2/1</strain>
        <strain evidence="10 12">T1/7</strain>
    </source>
</reference>
<evidence type="ECO:0000256" key="2">
    <source>
        <dbReference type="ARBA" id="ARBA00012669"/>
    </source>
</evidence>
<comment type="catalytic activity">
    <reaction evidence="9">
        <text>iminosuccinate + dihydroxyacetone phosphate = quinolinate + phosphate + 2 H2O + H(+)</text>
        <dbReference type="Rhea" id="RHEA:25888"/>
        <dbReference type="ChEBI" id="CHEBI:15377"/>
        <dbReference type="ChEBI" id="CHEBI:15378"/>
        <dbReference type="ChEBI" id="CHEBI:29959"/>
        <dbReference type="ChEBI" id="CHEBI:43474"/>
        <dbReference type="ChEBI" id="CHEBI:57642"/>
        <dbReference type="ChEBI" id="CHEBI:77875"/>
        <dbReference type="EC" id="2.5.1.72"/>
    </reaction>
</comment>
<dbReference type="InterPro" id="IPR003473">
    <property type="entry name" value="NadA"/>
</dbReference>
<dbReference type="EC" id="2.5.1.72" evidence="2 9"/>
<evidence type="ECO:0000256" key="4">
    <source>
        <dbReference type="ARBA" id="ARBA00022642"/>
    </source>
</evidence>
<keyword evidence="5 9" id="KW-0808">Transferase</keyword>
<feature type="binding site" evidence="9">
    <location>
        <position position="47"/>
    </location>
    <ligand>
        <name>iminosuccinate</name>
        <dbReference type="ChEBI" id="CHEBI:77875"/>
    </ligand>
</feature>
<organism evidence="11 13">
    <name type="scientific">Agrobacterium vitis</name>
    <name type="common">Rhizobium vitis</name>
    <dbReference type="NCBI Taxonomy" id="373"/>
    <lineage>
        <taxon>Bacteria</taxon>
        <taxon>Pseudomonadati</taxon>
        <taxon>Pseudomonadota</taxon>
        <taxon>Alphaproteobacteria</taxon>
        <taxon>Hyphomicrobiales</taxon>
        <taxon>Rhizobiaceae</taxon>
        <taxon>Rhizobium/Agrobacterium group</taxon>
        <taxon>Agrobacterium</taxon>
    </lineage>
</organism>
<evidence type="ECO:0000256" key="8">
    <source>
        <dbReference type="ARBA" id="ARBA00023014"/>
    </source>
</evidence>
<feature type="binding site" evidence="9">
    <location>
        <position position="281"/>
    </location>
    <ligand>
        <name>[4Fe-4S] cluster</name>
        <dbReference type="ChEBI" id="CHEBI:49883"/>
    </ligand>
</feature>
<dbReference type="NCBIfam" id="TIGR00550">
    <property type="entry name" value="nadA"/>
    <property type="match status" value="1"/>
</dbReference>
<evidence type="ECO:0000313" key="10">
    <source>
        <dbReference type="EMBL" id="MUO42035.1"/>
    </source>
</evidence>
<feature type="binding site" evidence="9">
    <location>
        <begin position="136"/>
        <end position="138"/>
    </location>
    <ligand>
        <name>iminosuccinate</name>
        <dbReference type="ChEBI" id="CHEBI:77875"/>
    </ligand>
</feature>
<dbReference type="GO" id="GO:0005737">
    <property type="term" value="C:cytoplasm"/>
    <property type="evidence" value="ECO:0007669"/>
    <property type="project" value="UniProtKB-SubCell"/>
</dbReference>
<accession>A0ABD6H3I7</accession>
<dbReference type="InterPro" id="IPR036094">
    <property type="entry name" value="NadA_sf"/>
</dbReference>
<evidence type="ECO:0000313" key="13">
    <source>
        <dbReference type="Proteomes" id="UP000179536"/>
    </source>
</evidence>
<comment type="similarity">
    <text evidence="9">Belongs to the quinolinate synthase family. Type 2 subfamily.</text>
</comment>
<feature type="binding site" evidence="9">
    <location>
        <position position="153"/>
    </location>
    <ligand>
        <name>iminosuccinate</name>
        <dbReference type="ChEBI" id="CHEBI:77875"/>
    </ligand>
</feature>
<comment type="pathway">
    <text evidence="1 9">Cofactor biosynthesis; NAD(+) biosynthesis; quinolinate from iminoaspartate: step 1/1.</text>
</comment>
<comment type="caution">
    <text evidence="11">The sequence shown here is derived from an EMBL/GenBank/DDBJ whole genome shotgun (WGS) entry which is preliminary data.</text>
</comment>
<keyword evidence="8 9" id="KW-0411">Iron-sulfur</keyword>
<dbReference type="Proteomes" id="UP000179536">
    <property type="component" value="Unassembled WGS sequence"/>
</dbReference>
<keyword evidence="3 9" id="KW-0004">4Fe-4S</keyword>
<evidence type="ECO:0000256" key="3">
    <source>
        <dbReference type="ARBA" id="ARBA00022485"/>
    </source>
</evidence>
<dbReference type="AlphaFoldDB" id="A0ABD6H3I7"/>
<comment type="function">
    <text evidence="9">Catalyzes the condensation of iminoaspartate with dihydroxyacetone phosphate to form quinolinate.</text>
</comment>
<dbReference type="InterPro" id="IPR023066">
    <property type="entry name" value="Quinolinate_synth_type2"/>
</dbReference>
<dbReference type="GO" id="GO:0009435">
    <property type="term" value="P:NAD+ biosynthetic process"/>
    <property type="evidence" value="ECO:0007669"/>
    <property type="project" value="UniProtKB-UniRule"/>
</dbReference>
<feature type="binding site" evidence="9">
    <location>
        <position position="195"/>
    </location>
    <ligand>
        <name>[4Fe-4S] cluster</name>
        <dbReference type="ChEBI" id="CHEBI:49883"/>
    </ligand>
</feature>
<dbReference type="PANTHER" id="PTHR30573">
    <property type="entry name" value="QUINOLINATE SYNTHETASE A"/>
    <property type="match status" value="1"/>
</dbReference>
<keyword evidence="4 9" id="KW-0662">Pyridine nucleotide biosynthesis</keyword>
<keyword evidence="9" id="KW-0963">Cytoplasm</keyword>
<feature type="binding site" evidence="9">
    <location>
        <position position="110"/>
    </location>
    <ligand>
        <name>[4Fe-4S] cluster</name>
        <dbReference type="ChEBI" id="CHEBI:49883"/>
    </ligand>
</feature>
<protein>
    <recommendedName>
        <fullName evidence="2 9">Quinolinate synthase</fullName>
        <ecNumber evidence="2 9">2.5.1.72</ecNumber>
    </recommendedName>
</protein>
<dbReference type="NCBIfam" id="NF006878">
    <property type="entry name" value="PRK09375.1-2"/>
    <property type="match status" value="1"/>
</dbReference>
<dbReference type="GO" id="GO:0051539">
    <property type="term" value="F:4 iron, 4 sulfur cluster binding"/>
    <property type="evidence" value="ECO:0007669"/>
    <property type="project" value="UniProtKB-KW"/>
</dbReference>
<evidence type="ECO:0000256" key="5">
    <source>
        <dbReference type="ARBA" id="ARBA00022679"/>
    </source>
</evidence>
<keyword evidence="7 9" id="KW-0408">Iron</keyword>
<comment type="cofactor">
    <cofactor evidence="9">
        <name>[4Fe-4S] cluster</name>
        <dbReference type="ChEBI" id="CHEBI:49883"/>
    </cofactor>
    <text evidence="9">Binds 1 [4Fe-4S] cluster per subunit.</text>
</comment>
<sequence length="323" mass="34756">MNTAPSLSALYNRVARVIPKAEWMSFEDDIAAILELKKRRNAVILAHNYQTPEIFHGVADIVGDSLALARKAMEVDADVIVLAGVHFMAETAKLLNPTKTVLIPDMAAGCSLADSITPEDIALLRAAHPGVPVITYVNTSAAVKAASDICCTSGNAKAVVESLGVPKVLMIPDEYLARNVARETNVEIIAWHGHCEVHELFTAGDIAELREANPGVVVLAHPECPPDVVAAADFAGSTAVMSDYVASHKPARVVLLTECSMSDNVAVHHPDVDFVRPCNLCPHMKRITLANIRQALEENRQEVTVDPAIADDARRAVERMLAV</sequence>
<dbReference type="RefSeq" id="WP_015916006.1">
    <property type="nucleotide sequence ID" value="NZ_MBFA02000003.1"/>
</dbReference>
<dbReference type="PANTHER" id="PTHR30573:SF0">
    <property type="entry name" value="QUINOLINATE SYNTHASE, CHLOROPLASTIC"/>
    <property type="match status" value="1"/>
</dbReference>
<comment type="subcellular location">
    <subcellularLocation>
        <location evidence="9">Cytoplasm</location>
    </subcellularLocation>
</comment>
<gene>
    <name evidence="9 11" type="primary">nadA</name>
    <name evidence="11" type="ORF">BBK91_005635</name>
    <name evidence="10" type="ORF">BBL17_009555</name>
</gene>
<evidence type="ECO:0000256" key="9">
    <source>
        <dbReference type="HAMAP-Rule" id="MF_00568"/>
    </source>
</evidence>
<dbReference type="GO" id="GO:0046872">
    <property type="term" value="F:metal ion binding"/>
    <property type="evidence" value="ECO:0007669"/>
    <property type="project" value="UniProtKB-KW"/>
</dbReference>
<dbReference type="SUPFAM" id="SSF142754">
    <property type="entry name" value="NadA-like"/>
    <property type="match status" value="1"/>
</dbReference>
<feature type="binding site" evidence="9">
    <location>
        <begin position="221"/>
        <end position="223"/>
    </location>
    <ligand>
        <name>iminosuccinate</name>
        <dbReference type="ChEBI" id="CHEBI:77875"/>
    </ligand>
</feature>
<feature type="binding site" evidence="9">
    <location>
        <position position="65"/>
    </location>
    <ligand>
        <name>iminosuccinate</name>
        <dbReference type="ChEBI" id="CHEBI:77875"/>
    </ligand>
</feature>
<dbReference type="EMBL" id="MBFA02000003">
    <property type="protein sequence ID" value="MUP09343.1"/>
    <property type="molecule type" value="Genomic_DNA"/>
</dbReference>
<dbReference type="NCBIfam" id="NF006879">
    <property type="entry name" value="PRK09375.1-4"/>
    <property type="match status" value="1"/>
</dbReference>
<evidence type="ECO:0000313" key="11">
    <source>
        <dbReference type="EMBL" id="MUP09343.1"/>
    </source>
</evidence>
<dbReference type="EMBL" id="MBFE02000005">
    <property type="protein sequence ID" value="MUO42035.1"/>
    <property type="molecule type" value="Genomic_DNA"/>
</dbReference>
<dbReference type="HAMAP" id="MF_00568">
    <property type="entry name" value="NadA_type2"/>
    <property type="match status" value="1"/>
</dbReference>
<dbReference type="Pfam" id="PF02445">
    <property type="entry name" value="NadA"/>
    <property type="match status" value="1"/>
</dbReference>
<name>A0ABD6H3I7_AGRVI</name>
<keyword evidence="12" id="KW-1185">Reference proteome</keyword>